<dbReference type="Gene3D" id="2.130.10.120">
    <property type="entry name" value="Prolyl oligopeptidase, N-terminal domain"/>
    <property type="match status" value="1"/>
</dbReference>
<sequence length="520" mass="56904">MTITDPFGWLDAAALDDPRVTALMTEFFAASERVMAPLDPLVRQLREEANAAIPPAAAPVPVREGEYGYWSDWSQGRRQLWRVHLGSGARELLLDAAEIREDGKPHGYFVAWGLSPDGLTLAFATVAAPEHHDIRFKEISTGRLLSDIVRDAGVQITSERLVWTADSRGMIYGEVDGTGRPRRARIHWLGTPQRNGPVLHEETDPAFFLEVRQTSSGRFALINAVSVNTSEIRLVDRQMVEAVRLVSSRRDGRLYTVDHGGGDALDIITNDTHPNFRMVTAPLQQPGHWTELLAPKDRTGLTWHQAFRRHLVVGERHEGSSRVRVFDRAGGQWRGIEVPDPVAIVGFDRWTAGPEANREADPTKLRVGAETFARPKALYDYSFADGTLEALQARAGASHRLVTERLEATAPDGTIIPMSMIRPRDGALRGAVLYGYGAYGVPSDPDFDPQRFSLLTRGVAYVIAHVRGGGDLGGAWHDAGRGEARGKPVDDFIACAEALVSQGRVPPGKIVSMGRSAGAG</sequence>
<dbReference type="PANTHER" id="PTHR11757">
    <property type="entry name" value="PROTEASE FAMILY S9A OLIGOPEPTIDASE"/>
    <property type="match status" value="1"/>
</dbReference>
<dbReference type="PRINTS" id="PR00862">
    <property type="entry name" value="PROLIGOPTASE"/>
</dbReference>
<evidence type="ECO:0000313" key="7">
    <source>
        <dbReference type="EMBL" id="QHL92081.1"/>
    </source>
</evidence>
<protein>
    <submittedName>
        <fullName evidence="7">Prolyl oligopeptidase family serine peptidase</fullName>
    </submittedName>
</protein>
<dbReference type="Pfam" id="PF02897">
    <property type="entry name" value="Peptidase_S9_N"/>
    <property type="match status" value="1"/>
</dbReference>
<dbReference type="InterPro" id="IPR023302">
    <property type="entry name" value="Pept_S9A_N"/>
</dbReference>
<evidence type="ECO:0000256" key="2">
    <source>
        <dbReference type="ARBA" id="ARBA00022670"/>
    </source>
</evidence>
<dbReference type="Gene3D" id="3.40.50.1820">
    <property type="entry name" value="alpha/beta hydrolase"/>
    <property type="match status" value="1"/>
</dbReference>
<evidence type="ECO:0000259" key="6">
    <source>
        <dbReference type="Pfam" id="PF02897"/>
    </source>
</evidence>
<dbReference type="InterPro" id="IPR029058">
    <property type="entry name" value="AB_hydrolase_fold"/>
</dbReference>
<evidence type="ECO:0000313" key="8">
    <source>
        <dbReference type="Proteomes" id="UP000464468"/>
    </source>
</evidence>
<dbReference type="PANTHER" id="PTHR11757:SF19">
    <property type="entry name" value="PROLYL ENDOPEPTIDASE-LIKE"/>
    <property type="match status" value="1"/>
</dbReference>
<dbReference type="SUPFAM" id="SSF53474">
    <property type="entry name" value="alpha/beta-Hydrolases"/>
    <property type="match status" value="1"/>
</dbReference>
<evidence type="ECO:0000256" key="4">
    <source>
        <dbReference type="ARBA" id="ARBA00022825"/>
    </source>
</evidence>
<dbReference type="KEGG" id="schy:GVO57_14495"/>
<dbReference type="AlphaFoldDB" id="A0A7Z2NZ45"/>
<comment type="similarity">
    <text evidence="1">Belongs to the peptidase S9A family.</text>
</comment>
<dbReference type="Pfam" id="PF00326">
    <property type="entry name" value="Peptidase_S9"/>
    <property type="match status" value="1"/>
</dbReference>
<dbReference type="InterPro" id="IPR001375">
    <property type="entry name" value="Peptidase_S9_cat"/>
</dbReference>
<name>A0A7Z2NZ45_9SPHN</name>
<geneLocation type="plasmid" evidence="8">
    <name>pc33</name>
</geneLocation>
<dbReference type="Proteomes" id="UP000464468">
    <property type="component" value="Plasmid pC33"/>
</dbReference>
<keyword evidence="2" id="KW-0645">Protease</keyword>
<dbReference type="EMBL" id="CP047896">
    <property type="protein sequence ID" value="QHL92081.1"/>
    <property type="molecule type" value="Genomic_DNA"/>
</dbReference>
<evidence type="ECO:0000256" key="1">
    <source>
        <dbReference type="ARBA" id="ARBA00005228"/>
    </source>
</evidence>
<reference evidence="7 8" key="1">
    <citation type="submission" date="2020-01" db="EMBL/GenBank/DDBJ databases">
        <title>Sphingomonas sp. C33 whole genome sequece.</title>
        <authorList>
            <person name="Park C."/>
        </authorList>
    </citation>
    <scope>NUCLEOTIDE SEQUENCE [LARGE SCALE GENOMIC DNA]</scope>
    <source>
        <strain evidence="7 8">C33</strain>
        <plasmid evidence="8">pc33</plasmid>
    </source>
</reference>
<keyword evidence="3" id="KW-0378">Hydrolase</keyword>
<dbReference type="InterPro" id="IPR002470">
    <property type="entry name" value="Peptidase_S9A"/>
</dbReference>
<evidence type="ECO:0000256" key="3">
    <source>
        <dbReference type="ARBA" id="ARBA00022801"/>
    </source>
</evidence>
<dbReference type="SUPFAM" id="SSF50993">
    <property type="entry name" value="Peptidase/esterase 'gauge' domain"/>
    <property type="match status" value="1"/>
</dbReference>
<keyword evidence="7" id="KW-0614">Plasmid</keyword>
<feature type="domain" description="Peptidase S9A N-terminal" evidence="6">
    <location>
        <begin position="3"/>
        <end position="393"/>
    </location>
</feature>
<dbReference type="GO" id="GO:0004252">
    <property type="term" value="F:serine-type endopeptidase activity"/>
    <property type="evidence" value="ECO:0007669"/>
    <property type="project" value="InterPro"/>
</dbReference>
<dbReference type="InterPro" id="IPR051543">
    <property type="entry name" value="Serine_Peptidase_S9A"/>
</dbReference>
<accession>A0A7Z2NZ45</accession>
<feature type="domain" description="Peptidase S9 prolyl oligopeptidase catalytic" evidence="5">
    <location>
        <begin position="446"/>
        <end position="518"/>
    </location>
</feature>
<gene>
    <name evidence="7" type="ORF">GVO57_14495</name>
</gene>
<evidence type="ECO:0000259" key="5">
    <source>
        <dbReference type="Pfam" id="PF00326"/>
    </source>
</evidence>
<keyword evidence="4" id="KW-0720">Serine protease</keyword>
<proteinExistence type="inferred from homology"/>
<keyword evidence="8" id="KW-1185">Reference proteome</keyword>
<dbReference type="GO" id="GO:0006508">
    <property type="term" value="P:proteolysis"/>
    <property type="evidence" value="ECO:0007669"/>
    <property type="project" value="UniProtKB-KW"/>
</dbReference>
<organism evidence="7 8">
    <name type="scientific">Sphingomonas changnyeongensis</name>
    <dbReference type="NCBI Taxonomy" id="2698679"/>
    <lineage>
        <taxon>Bacteria</taxon>
        <taxon>Pseudomonadati</taxon>
        <taxon>Pseudomonadota</taxon>
        <taxon>Alphaproteobacteria</taxon>
        <taxon>Sphingomonadales</taxon>
        <taxon>Sphingomonadaceae</taxon>
        <taxon>Sphingomonas</taxon>
    </lineage>
</organism>